<dbReference type="EMBL" id="CAJNAU010000216">
    <property type="protein sequence ID" value="CAE6867460.1"/>
    <property type="molecule type" value="Genomic_DNA"/>
</dbReference>
<evidence type="ECO:0000256" key="6">
    <source>
        <dbReference type="ARBA" id="ARBA00022857"/>
    </source>
</evidence>
<feature type="domain" description="Ketopantoate reductase C-terminal" evidence="12">
    <location>
        <begin position="181"/>
        <end position="301"/>
    </location>
</feature>
<dbReference type="InterPro" id="IPR003710">
    <property type="entry name" value="ApbA"/>
</dbReference>
<evidence type="ECO:0000256" key="7">
    <source>
        <dbReference type="ARBA" id="ARBA00023002"/>
    </source>
</evidence>
<comment type="caution">
    <text evidence="13">The sequence shown here is derived from an EMBL/GenBank/DDBJ whole genome shotgun (WGS) entry which is preliminary data.</text>
</comment>
<organism evidence="13 14">
    <name type="scientific">Paraburkholderia aspalathi</name>
    <dbReference type="NCBI Taxonomy" id="1324617"/>
    <lineage>
        <taxon>Bacteria</taxon>
        <taxon>Pseudomonadati</taxon>
        <taxon>Pseudomonadota</taxon>
        <taxon>Betaproteobacteria</taxon>
        <taxon>Burkholderiales</taxon>
        <taxon>Burkholderiaceae</taxon>
        <taxon>Paraburkholderia</taxon>
    </lineage>
</organism>
<dbReference type="InterPro" id="IPR036291">
    <property type="entry name" value="NAD(P)-bd_dom_sf"/>
</dbReference>
<dbReference type="NCBIfam" id="TIGR00745">
    <property type="entry name" value="apbA_panE"/>
    <property type="match status" value="1"/>
</dbReference>
<evidence type="ECO:0000256" key="2">
    <source>
        <dbReference type="ARBA" id="ARBA00007870"/>
    </source>
</evidence>
<comment type="similarity">
    <text evidence="2 10">Belongs to the ketopantoate reductase family.</text>
</comment>
<dbReference type="InterPro" id="IPR008927">
    <property type="entry name" value="6-PGluconate_DH-like_C_sf"/>
</dbReference>
<evidence type="ECO:0000256" key="10">
    <source>
        <dbReference type="RuleBase" id="RU362068"/>
    </source>
</evidence>
<evidence type="ECO:0000259" key="12">
    <source>
        <dbReference type="Pfam" id="PF08546"/>
    </source>
</evidence>
<evidence type="ECO:0000256" key="8">
    <source>
        <dbReference type="ARBA" id="ARBA00032024"/>
    </source>
</evidence>
<dbReference type="PANTHER" id="PTHR21708">
    <property type="entry name" value="PROBABLE 2-DEHYDROPANTOATE 2-REDUCTASE"/>
    <property type="match status" value="1"/>
</dbReference>
<evidence type="ECO:0000259" key="11">
    <source>
        <dbReference type="Pfam" id="PF02558"/>
    </source>
</evidence>
<dbReference type="Proteomes" id="UP000674425">
    <property type="component" value="Unassembled WGS sequence"/>
</dbReference>
<evidence type="ECO:0000313" key="13">
    <source>
        <dbReference type="EMBL" id="CAE6867460.1"/>
    </source>
</evidence>
<evidence type="ECO:0000256" key="5">
    <source>
        <dbReference type="ARBA" id="ARBA00022655"/>
    </source>
</evidence>
<proteinExistence type="inferred from homology"/>
<evidence type="ECO:0000256" key="4">
    <source>
        <dbReference type="ARBA" id="ARBA00019465"/>
    </source>
</evidence>
<dbReference type="PANTHER" id="PTHR21708:SF26">
    <property type="entry name" value="2-DEHYDROPANTOATE 2-REDUCTASE"/>
    <property type="match status" value="1"/>
</dbReference>
<evidence type="ECO:0000256" key="3">
    <source>
        <dbReference type="ARBA" id="ARBA00013014"/>
    </source>
</evidence>
<protein>
    <recommendedName>
        <fullName evidence="4 10">2-dehydropantoate 2-reductase</fullName>
        <ecNumber evidence="3 10">1.1.1.169</ecNumber>
    </recommendedName>
    <alternativeName>
        <fullName evidence="8 10">Ketopantoate reductase</fullName>
    </alternativeName>
</protein>
<comment type="catalytic activity">
    <reaction evidence="9 10">
        <text>(R)-pantoate + NADP(+) = 2-dehydropantoate + NADPH + H(+)</text>
        <dbReference type="Rhea" id="RHEA:16233"/>
        <dbReference type="ChEBI" id="CHEBI:11561"/>
        <dbReference type="ChEBI" id="CHEBI:15378"/>
        <dbReference type="ChEBI" id="CHEBI:15980"/>
        <dbReference type="ChEBI" id="CHEBI:57783"/>
        <dbReference type="ChEBI" id="CHEBI:58349"/>
        <dbReference type="EC" id="1.1.1.169"/>
    </reaction>
</comment>
<dbReference type="SUPFAM" id="SSF51735">
    <property type="entry name" value="NAD(P)-binding Rossmann-fold domains"/>
    <property type="match status" value="1"/>
</dbReference>
<dbReference type="InterPro" id="IPR013752">
    <property type="entry name" value="KPA_reductase"/>
</dbReference>
<sequence>MKILVLGAGAVGTYFGAALSLAGHEVTFAVRDMKRTKIAEDGIRLIGPRGDFHAREVRGTDDPTSVEDIDVALSCVKLYDAESAARQWQAPLARAGAVISLQNGIDGVERTLAGAPSSRVFGGLAFVSGRMDYPGMVHYLSDMSSLVYGGVSNATLNAFTDALNDPSNPLSVKGVLVEDVAVAQWSKFLALATNAALTCLVRAGAGVIYHDPDLLVVAKQSIDEIYRVGRAEGVALQPDQIDIALKNLQSLPATMVASMNHDLTAGRSLELDGLSGTVRRLGRKHSIATPFHDFAYACLKPYLHGAPNGPETK</sequence>
<dbReference type="InterPro" id="IPR013332">
    <property type="entry name" value="KPR_N"/>
</dbReference>
<dbReference type="Pfam" id="PF08546">
    <property type="entry name" value="ApbA_C"/>
    <property type="match status" value="1"/>
</dbReference>
<keyword evidence="14" id="KW-1185">Reference proteome</keyword>
<evidence type="ECO:0000256" key="1">
    <source>
        <dbReference type="ARBA" id="ARBA00004994"/>
    </source>
</evidence>
<accession>A0ABM8T9C6</accession>
<gene>
    <name evidence="13" type="ORF">R69658_07946</name>
</gene>
<comment type="function">
    <text evidence="10">Catalyzes the NADPH-dependent reduction of ketopantoate into pantoic acid.</text>
</comment>
<dbReference type="GO" id="GO:0008677">
    <property type="term" value="F:2-dehydropantoate 2-reductase activity"/>
    <property type="evidence" value="ECO:0007669"/>
    <property type="project" value="UniProtKB-EC"/>
</dbReference>
<dbReference type="InterPro" id="IPR013328">
    <property type="entry name" value="6PGD_dom2"/>
</dbReference>
<dbReference type="SUPFAM" id="SSF48179">
    <property type="entry name" value="6-phosphogluconate dehydrogenase C-terminal domain-like"/>
    <property type="match status" value="1"/>
</dbReference>
<dbReference type="Gene3D" id="3.40.50.720">
    <property type="entry name" value="NAD(P)-binding Rossmann-like Domain"/>
    <property type="match status" value="1"/>
</dbReference>
<evidence type="ECO:0000256" key="9">
    <source>
        <dbReference type="ARBA" id="ARBA00048793"/>
    </source>
</evidence>
<comment type="pathway">
    <text evidence="1 10">Cofactor biosynthesis; (R)-pantothenate biosynthesis; (R)-pantoate from 3-methyl-2-oxobutanoate: step 2/2.</text>
</comment>
<dbReference type="Gene3D" id="1.10.1040.10">
    <property type="entry name" value="N-(1-d-carboxylethyl)-l-norvaline Dehydrogenase, domain 2"/>
    <property type="match status" value="1"/>
</dbReference>
<dbReference type="EC" id="1.1.1.169" evidence="3 10"/>
<keyword evidence="6 10" id="KW-0521">NADP</keyword>
<reference evidence="13 14" key="1">
    <citation type="submission" date="2021-02" db="EMBL/GenBank/DDBJ databases">
        <authorList>
            <person name="Vanwijnsberghe S."/>
        </authorList>
    </citation>
    <scope>NUCLEOTIDE SEQUENCE [LARGE SCALE GENOMIC DNA]</scope>
    <source>
        <strain evidence="13 14">R-69658</strain>
    </source>
</reference>
<name>A0ABM8T9C6_9BURK</name>
<dbReference type="RefSeq" id="WP_200622980.1">
    <property type="nucleotide sequence ID" value="NZ_CAJNAU010000216.1"/>
</dbReference>
<dbReference type="InterPro" id="IPR051402">
    <property type="entry name" value="KPR-Related"/>
</dbReference>
<dbReference type="Pfam" id="PF02558">
    <property type="entry name" value="ApbA"/>
    <property type="match status" value="1"/>
</dbReference>
<keyword evidence="7 10" id="KW-0560">Oxidoreductase</keyword>
<keyword evidence="5 10" id="KW-0566">Pantothenate biosynthesis</keyword>
<evidence type="ECO:0000313" key="14">
    <source>
        <dbReference type="Proteomes" id="UP000674425"/>
    </source>
</evidence>
<feature type="domain" description="Ketopantoate reductase N-terminal" evidence="11">
    <location>
        <begin position="3"/>
        <end position="149"/>
    </location>
</feature>